<dbReference type="AlphaFoldDB" id="A0AA44Y5C1"/>
<reference evidence="1 2" key="1">
    <citation type="submission" date="2018-03" db="EMBL/GenBank/DDBJ databases">
        <authorList>
            <person name="Nguyen K."/>
            <person name="Fouts D."/>
            <person name="Sutton G."/>
        </authorList>
    </citation>
    <scope>NUCLEOTIDE SEQUENCE [LARGE SCALE GENOMIC DNA]</scope>
    <source>
        <strain evidence="1 2">AU3578</strain>
    </source>
</reference>
<dbReference type="InterPro" id="IPR025157">
    <property type="entry name" value="Hemagglutinin_rpt"/>
</dbReference>
<dbReference type="EMBL" id="PVHK01000081">
    <property type="protein sequence ID" value="PRH42272.1"/>
    <property type="molecule type" value="Genomic_DNA"/>
</dbReference>
<name>A0AA44Y5C1_BURVI</name>
<gene>
    <name evidence="1" type="ORF">C6T65_11215</name>
</gene>
<proteinExistence type="predicted"/>
<evidence type="ECO:0000313" key="1">
    <source>
        <dbReference type="EMBL" id="PRH42272.1"/>
    </source>
</evidence>
<dbReference type="RefSeq" id="WP_011875555.1">
    <property type="nucleotide sequence ID" value="NZ_CADFFO010000032.1"/>
</dbReference>
<sequence length="95" mass="10162">MQVLASACRSVSASQMASHSLLAWHATKGHANGNSTTWSNTHVTAGDTLAIELGADMNLNGRLRPASDGLKGLTSRTQLEMINQHISILRIRPGR</sequence>
<dbReference type="Pfam" id="PF13332">
    <property type="entry name" value="Fil_haemagg_2"/>
    <property type="match status" value="1"/>
</dbReference>
<organism evidence="1 2">
    <name type="scientific">Burkholderia vietnamiensis</name>
    <dbReference type="NCBI Taxonomy" id="60552"/>
    <lineage>
        <taxon>Bacteria</taxon>
        <taxon>Pseudomonadati</taxon>
        <taxon>Pseudomonadota</taxon>
        <taxon>Betaproteobacteria</taxon>
        <taxon>Burkholderiales</taxon>
        <taxon>Burkholderiaceae</taxon>
        <taxon>Burkholderia</taxon>
        <taxon>Burkholderia cepacia complex</taxon>
    </lineage>
</organism>
<protein>
    <submittedName>
        <fullName evidence="1">Uncharacterized protein</fullName>
    </submittedName>
</protein>
<evidence type="ECO:0000313" key="2">
    <source>
        <dbReference type="Proteomes" id="UP000237632"/>
    </source>
</evidence>
<dbReference type="GO" id="GO:0003824">
    <property type="term" value="F:catalytic activity"/>
    <property type="evidence" value="ECO:0007669"/>
    <property type="project" value="UniProtKB-ARBA"/>
</dbReference>
<comment type="caution">
    <text evidence="1">The sequence shown here is derived from an EMBL/GenBank/DDBJ whole genome shotgun (WGS) entry which is preliminary data.</text>
</comment>
<accession>A0AA44Y5C1</accession>
<dbReference type="Proteomes" id="UP000237632">
    <property type="component" value="Unassembled WGS sequence"/>
</dbReference>